<keyword evidence="2" id="KW-0274">FAD</keyword>
<dbReference type="Gene3D" id="3.30.390.50">
    <property type="entry name" value="CO dehydrogenase flavoprotein, C-terminal domain"/>
    <property type="match status" value="1"/>
</dbReference>
<dbReference type="AlphaFoldDB" id="A0A964E170"/>
<name>A0A964E170_9PROT</name>
<dbReference type="Pfam" id="PF03450">
    <property type="entry name" value="CO_deh_flav_C"/>
    <property type="match status" value="1"/>
</dbReference>
<dbReference type="PANTHER" id="PTHR42659:SF1">
    <property type="entry name" value="OXIDOREDUCTASE"/>
    <property type="match status" value="1"/>
</dbReference>
<protein>
    <submittedName>
        <fullName evidence="4">Xanthine dehydrogenase family protein subunit M</fullName>
    </submittedName>
</protein>
<dbReference type="SMART" id="SM01092">
    <property type="entry name" value="CO_deh_flav_C"/>
    <property type="match status" value="1"/>
</dbReference>
<dbReference type="EMBL" id="JAESVB010000019">
    <property type="protein sequence ID" value="MCB8877904.1"/>
    <property type="molecule type" value="Genomic_DNA"/>
</dbReference>
<dbReference type="PANTHER" id="PTHR42659">
    <property type="entry name" value="XANTHINE DEHYDROGENASE SUBUNIT C-RELATED"/>
    <property type="match status" value="1"/>
</dbReference>
<keyword evidence="1" id="KW-0285">Flavoprotein</keyword>
<dbReference type="Gene3D" id="3.30.43.10">
    <property type="entry name" value="Uridine Diphospho-n-acetylenolpyruvylglucosamine Reductase, domain 2"/>
    <property type="match status" value="1"/>
</dbReference>
<reference evidence="4" key="1">
    <citation type="journal article" date="2021" name="Microorganisms">
        <title>Acidisoma silvae sp. nov. and Acidisomacellulosilytica sp. nov., Two Acidophilic Bacteria Isolated from Decaying Wood, Hydrolyzing Cellulose and Producing Poly-3-hydroxybutyrate.</title>
        <authorList>
            <person name="Mieszkin S."/>
            <person name="Pouder E."/>
            <person name="Uroz S."/>
            <person name="Simon-Colin C."/>
            <person name="Alain K."/>
        </authorList>
    </citation>
    <scope>NUCLEOTIDE SEQUENCE</scope>
    <source>
        <strain evidence="4">HW T2.11</strain>
    </source>
</reference>
<proteinExistence type="predicted"/>
<dbReference type="InterPro" id="IPR051312">
    <property type="entry name" value="Diverse_Substr_Oxidored"/>
</dbReference>
<dbReference type="SUPFAM" id="SSF55447">
    <property type="entry name" value="CO dehydrogenase flavoprotein C-terminal domain-like"/>
    <property type="match status" value="1"/>
</dbReference>
<dbReference type="Gene3D" id="3.30.465.10">
    <property type="match status" value="2"/>
</dbReference>
<feature type="domain" description="FAD-binding PCMH-type" evidence="3">
    <location>
        <begin position="1"/>
        <end position="221"/>
    </location>
</feature>
<gene>
    <name evidence="4" type="ORF">ASILVAE211_22120</name>
</gene>
<accession>A0A964E170</accession>
<dbReference type="InterPro" id="IPR016166">
    <property type="entry name" value="FAD-bd_PCMH"/>
</dbReference>
<dbReference type="InterPro" id="IPR005107">
    <property type="entry name" value="CO_DH_flav_C"/>
</dbReference>
<comment type="caution">
    <text evidence="4">The sequence shown here is derived from an EMBL/GenBank/DDBJ whole genome shotgun (WGS) entry which is preliminary data.</text>
</comment>
<dbReference type="InterPro" id="IPR036318">
    <property type="entry name" value="FAD-bd_PCMH-like_sf"/>
</dbReference>
<dbReference type="Proteomes" id="UP000708298">
    <property type="component" value="Unassembled WGS sequence"/>
</dbReference>
<dbReference type="InterPro" id="IPR016169">
    <property type="entry name" value="FAD-bd_PCMH_sub2"/>
</dbReference>
<dbReference type="InterPro" id="IPR036683">
    <property type="entry name" value="CO_DH_flav_C_dom_sf"/>
</dbReference>
<organism evidence="4 5">
    <name type="scientific">Acidisoma silvae</name>
    <dbReference type="NCBI Taxonomy" id="2802396"/>
    <lineage>
        <taxon>Bacteria</taxon>
        <taxon>Pseudomonadati</taxon>
        <taxon>Pseudomonadota</taxon>
        <taxon>Alphaproteobacteria</taxon>
        <taxon>Acetobacterales</taxon>
        <taxon>Acidocellaceae</taxon>
        <taxon>Acidisoma</taxon>
    </lineage>
</organism>
<reference evidence="4" key="2">
    <citation type="submission" date="2021-01" db="EMBL/GenBank/DDBJ databases">
        <authorList>
            <person name="Mieszkin S."/>
            <person name="Pouder E."/>
            <person name="Alain K."/>
        </authorList>
    </citation>
    <scope>NUCLEOTIDE SEQUENCE</scope>
    <source>
        <strain evidence="4">HW T2.11</strain>
    </source>
</reference>
<sequence length="333" mass="35092">MTPFSYTRASDAADAVRRGGSGQSKYLGGGTNLVDLMRENIEQPITLVDVTGVSTGIEPVVGGGLLIGAGARNTAVAEHRLVRMSYPVLARAILSGASAQLRNMATIGGNLAQRTRCEYFYDDGGSRCNKRRPGQGCDAIDGINRGHAILGVSSACIATHPSDMCVALAALGASVHLHGLTGDRRLPLTEFHCLPADHPEIENVLEPGELITAVELGPLPVASRSTYRKVRDRSSLAFALVSVAAVLKVDGGIVRVVRLALGGVATRPWRASKAEMILLGQPATVEIFRAAAEAELSDAQPSKHNGFKIELAKRTMVAVLTELSTDRGDISHG</sequence>
<evidence type="ECO:0000256" key="2">
    <source>
        <dbReference type="ARBA" id="ARBA00022827"/>
    </source>
</evidence>
<evidence type="ECO:0000256" key="1">
    <source>
        <dbReference type="ARBA" id="ARBA00022630"/>
    </source>
</evidence>
<dbReference type="PROSITE" id="PS51387">
    <property type="entry name" value="FAD_PCMH"/>
    <property type="match status" value="1"/>
</dbReference>
<dbReference type="Pfam" id="PF00941">
    <property type="entry name" value="FAD_binding_5"/>
    <property type="match status" value="1"/>
</dbReference>
<evidence type="ECO:0000259" key="3">
    <source>
        <dbReference type="PROSITE" id="PS51387"/>
    </source>
</evidence>
<dbReference type="InterPro" id="IPR002346">
    <property type="entry name" value="Mopterin_DH_FAD-bd"/>
</dbReference>
<evidence type="ECO:0000313" key="5">
    <source>
        <dbReference type="Proteomes" id="UP000708298"/>
    </source>
</evidence>
<evidence type="ECO:0000313" key="4">
    <source>
        <dbReference type="EMBL" id="MCB8877904.1"/>
    </source>
</evidence>
<dbReference type="GO" id="GO:0071949">
    <property type="term" value="F:FAD binding"/>
    <property type="evidence" value="ECO:0007669"/>
    <property type="project" value="InterPro"/>
</dbReference>
<dbReference type="SUPFAM" id="SSF56176">
    <property type="entry name" value="FAD-binding/transporter-associated domain-like"/>
    <property type="match status" value="1"/>
</dbReference>
<dbReference type="InterPro" id="IPR016167">
    <property type="entry name" value="FAD-bd_PCMH_sub1"/>
</dbReference>
<dbReference type="GO" id="GO:0016491">
    <property type="term" value="F:oxidoreductase activity"/>
    <property type="evidence" value="ECO:0007669"/>
    <property type="project" value="InterPro"/>
</dbReference>
<keyword evidence="5" id="KW-1185">Reference proteome</keyword>
<dbReference type="RefSeq" id="WP_227323549.1">
    <property type="nucleotide sequence ID" value="NZ_JAESVB010000019.1"/>
</dbReference>